<dbReference type="RefSeq" id="XP_009846861.1">
    <property type="nucleotide sequence ID" value="XM_009848559.1"/>
</dbReference>
<sequence length="91" mass="10583">MAWLTPFYLDDALYTYLDTGVDFYRHVFVPEPHMSTGWATFFNSSRGKCSARRTQMYLEAGGTLHATSKTFQMLDYSFPKKSVLHRRNSVM</sequence>
<organism evidence="1">
    <name type="scientific">Aphanomyces astaci</name>
    <name type="common">Crayfish plague agent</name>
    <dbReference type="NCBI Taxonomy" id="112090"/>
    <lineage>
        <taxon>Eukaryota</taxon>
        <taxon>Sar</taxon>
        <taxon>Stramenopiles</taxon>
        <taxon>Oomycota</taxon>
        <taxon>Saprolegniomycetes</taxon>
        <taxon>Saprolegniales</taxon>
        <taxon>Verrucalvaceae</taxon>
        <taxon>Aphanomyces</taxon>
    </lineage>
</organism>
<proteinExistence type="predicted"/>
<accession>W4F859</accession>
<reference evidence="1" key="1">
    <citation type="submission" date="2013-12" db="EMBL/GenBank/DDBJ databases">
        <title>The Genome Sequence of Aphanomyces astaci APO3.</title>
        <authorList>
            <consortium name="The Broad Institute Genomics Platform"/>
            <person name="Russ C."/>
            <person name="Tyler B."/>
            <person name="van West P."/>
            <person name="Dieguez-Uribeondo J."/>
            <person name="Young S.K."/>
            <person name="Zeng Q."/>
            <person name="Gargeya S."/>
            <person name="Fitzgerald M."/>
            <person name="Abouelleil A."/>
            <person name="Alvarado L."/>
            <person name="Chapman S.B."/>
            <person name="Gainer-Dewar J."/>
            <person name="Goldberg J."/>
            <person name="Griggs A."/>
            <person name="Gujja S."/>
            <person name="Hansen M."/>
            <person name="Howarth C."/>
            <person name="Imamovic A."/>
            <person name="Ireland A."/>
            <person name="Larimer J."/>
            <person name="McCowan C."/>
            <person name="Murphy C."/>
            <person name="Pearson M."/>
            <person name="Poon T.W."/>
            <person name="Priest M."/>
            <person name="Roberts A."/>
            <person name="Saif S."/>
            <person name="Shea T."/>
            <person name="Sykes S."/>
            <person name="Wortman J."/>
            <person name="Nusbaum C."/>
            <person name="Birren B."/>
        </authorList>
    </citation>
    <scope>NUCLEOTIDE SEQUENCE [LARGE SCALE GENOMIC DNA]</scope>
    <source>
        <strain evidence="1">APO3</strain>
    </source>
</reference>
<dbReference type="VEuPathDB" id="FungiDB:H257_19413"/>
<protein>
    <submittedName>
        <fullName evidence="1">Uncharacterized protein</fullName>
    </submittedName>
</protein>
<name>W4F859_APHAT</name>
<dbReference type="AlphaFoldDB" id="W4F859"/>
<gene>
    <name evidence="1" type="ORF">H257_19413</name>
</gene>
<dbReference type="EMBL" id="KI913681">
    <property type="protein sequence ID" value="ETV63655.1"/>
    <property type="molecule type" value="Genomic_DNA"/>
</dbReference>
<dbReference type="GeneID" id="20821409"/>
<evidence type="ECO:0000313" key="1">
    <source>
        <dbReference type="EMBL" id="ETV63655.1"/>
    </source>
</evidence>